<evidence type="ECO:0000256" key="5">
    <source>
        <dbReference type="ARBA" id="ARBA00023288"/>
    </source>
</evidence>
<reference evidence="7 8" key="1">
    <citation type="submission" date="2017-07" db="EMBL/GenBank/DDBJ databases">
        <title>Paenibacillus herberti R33 genome sequencing and assembly.</title>
        <authorList>
            <person name="Su W."/>
        </authorList>
    </citation>
    <scope>NUCLEOTIDE SEQUENCE [LARGE SCALE GENOMIC DNA]</scope>
    <source>
        <strain evidence="7 8">R33</strain>
    </source>
</reference>
<dbReference type="AlphaFoldDB" id="A0A229P043"/>
<evidence type="ECO:0000256" key="6">
    <source>
        <dbReference type="SAM" id="SignalP"/>
    </source>
</evidence>
<feature type="chain" id="PRO_5038485814" evidence="6">
    <location>
        <begin position="26"/>
        <end position="574"/>
    </location>
</feature>
<dbReference type="PANTHER" id="PTHR43649">
    <property type="entry name" value="ARABINOSE-BINDING PROTEIN-RELATED"/>
    <property type="match status" value="1"/>
</dbReference>
<comment type="caution">
    <text evidence="7">The sequence shown here is derived from an EMBL/GenBank/DDBJ whole genome shotgun (WGS) entry which is preliminary data.</text>
</comment>
<keyword evidence="8" id="KW-1185">Reference proteome</keyword>
<keyword evidence="3" id="KW-0472">Membrane</keyword>
<keyword evidence="2 6" id="KW-0732">Signal</keyword>
<proteinExistence type="predicted"/>
<dbReference type="InterPro" id="IPR006059">
    <property type="entry name" value="SBP"/>
</dbReference>
<dbReference type="Gene3D" id="3.40.190.10">
    <property type="entry name" value="Periplasmic binding protein-like II"/>
    <property type="match status" value="2"/>
</dbReference>
<evidence type="ECO:0000313" key="8">
    <source>
        <dbReference type="Proteomes" id="UP000215145"/>
    </source>
</evidence>
<dbReference type="SUPFAM" id="SSF53850">
    <property type="entry name" value="Periplasmic binding protein-like II"/>
    <property type="match status" value="1"/>
</dbReference>
<dbReference type="Pfam" id="PF01547">
    <property type="entry name" value="SBP_bac_1"/>
    <property type="match status" value="1"/>
</dbReference>
<dbReference type="EMBL" id="NMUQ01000001">
    <property type="protein sequence ID" value="OXM15468.1"/>
    <property type="molecule type" value="Genomic_DNA"/>
</dbReference>
<keyword evidence="5" id="KW-0449">Lipoprotein</keyword>
<gene>
    <name evidence="7" type="ORF">CGZ75_01645</name>
</gene>
<evidence type="ECO:0000256" key="1">
    <source>
        <dbReference type="ARBA" id="ARBA00022475"/>
    </source>
</evidence>
<evidence type="ECO:0000256" key="2">
    <source>
        <dbReference type="ARBA" id="ARBA00022729"/>
    </source>
</evidence>
<evidence type="ECO:0000313" key="7">
    <source>
        <dbReference type="EMBL" id="OXM15468.1"/>
    </source>
</evidence>
<sequence length="574" mass="63814">MRKKWGKLVAIPLVVTSLLAGCSNAGNNEPAANNAPSSTEAPADKPATWIADRKIKGLIFMGTDDQTSDINPEILAEIKKRTGIEYEVEIMKANKAIEGLTAGIASGDLPDFISFYLNNSGRQEMPVVLKAAREGMFTDLTPFLKDTKVYSKYLEKDYLPIDTNYGVMFRPEFNGSTYFVHMNINREGGKAGKLISGPYIRKDIAEALKIDPSSIKTHEQLYDLAKKIQAGNFKDNNGNPVIPIGPGYWGGKELGQIFSDLQWGDTDQWIYQGKDGKILHEIQTPVAMKKVEFMQKMLKEKLMHPEFFTVDQSRAEEGALNGSWAIVGDMHSYLPFNQDLHYLPLGPFNDVEGNPYQMQVDFKGAGGAWAIPATTKKPEEIVKFADFMASREGKILWQYGLEGRDYTLDDKGNPIPKQEVLDLKASNGAESQKLGFAGAGNYWGELFGKTDTDPMADYGEENYGDKLTGATGIGLKAQEFWKWDEKVANAITVDGYTPKSFLSEFPTGTDLTEAFTNYKDSLVKAYYSDSKEEAQKILDGALKQMQAANLDGYLKLLEEKNSDPKTKIKFKPSR</sequence>
<dbReference type="PANTHER" id="PTHR43649:SF33">
    <property type="entry name" value="POLYGALACTURONAN_RHAMNOGALACTURONAN-BINDING PROTEIN YTCQ"/>
    <property type="match status" value="1"/>
</dbReference>
<evidence type="ECO:0000256" key="4">
    <source>
        <dbReference type="ARBA" id="ARBA00023139"/>
    </source>
</evidence>
<organism evidence="7 8">
    <name type="scientific">Paenibacillus herberti</name>
    <dbReference type="NCBI Taxonomy" id="1619309"/>
    <lineage>
        <taxon>Bacteria</taxon>
        <taxon>Bacillati</taxon>
        <taxon>Bacillota</taxon>
        <taxon>Bacilli</taxon>
        <taxon>Bacillales</taxon>
        <taxon>Paenibacillaceae</taxon>
        <taxon>Paenibacillus</taxon>
    </lineage>
</organism>
<protein>
    <submittedName>
        <fullName evidence="7">ABC transporter</fullName>
    </submittedName>
</protein>
<evidence type="ECO:0000256" key="3">
    <source>
        <dbReference type="ARBA" id="ARBA00023136"/>
    </source>
</evidence>
<name>A0A229P043_9BACL</name>
<keyword evidence="4" id="KW-0564">Palmitate</keyword>
<dbReference type="Proteomes" id="UP000215145">
    <property type="component" value="Unassembled WGS sequence"/>
</dbReference>
<dbReference type="RefSeq" id="WP_089522541.1">
    <property type="nucleotide sequence ID" value="NZ_NMUQ01000001.1"/>
</dbReference>
<keyword evidence="1" id="KW-1003">Cell membrane</keyword>
<dbReference type="OrthoDB" id="2495637at2"/>
<dbReference type="InterPro" id="IPR050490">
    <property type="entry name" value="Bact_solute-bd_prot1"/>
</dbReference>
<dbReference type="PROSITE" id="PS51257">
    <property type="entry name" value="PROKAR_LIPOPROTEIN"/>
    <property type="match status" value="1"/>
</dbReference>
<accession>A0A229P043</accession>
<feature type="signal peptide" evidence="6">
    <location>
        <begin position="1"/>
        <end position="25"/>
    </location>
</feature>